<accession>A0A9W8YNQ1</accession>
<gene>
    <name evidence="4" type="ORF">N0V93_007749</name>
</gene>
<dbReference type="Pfam" id="PF00226">
    <property type="entry name" value="DnaJ"/>
    <property type="match status" value="1"/>
</dbReference>
<protein>
    <recommendedName>
        <fullName evidence="3">J domain-containing protein</fullName>
    </recommendedName>
</protein>
<dbReference type="GO" id="GO:0051087">
    <property type="term" value="F:protein-folding chaperone binding"/>
    <property type="evidence" value="ECO:0007669"/>
    <property type="project" value="TreeGrafter"/>
</dbReference>
<comment type="caution">
    <text evidence="4">The sequence shown here is derived from an EMBL/GenBank/DDBJ whole genome shotgun (WGS) entry which is preliminary data.</text>
</comment>
<feature type="domain" description="J" evidence="3">
    <location>
        <begin position="7"/>
        <end position="70"/>
    </location>
</feature>
<feature type="compositionally biased region" description="Polar residues" evidence="2">
    <location>
        <begin position="303"/>
        <end position="334"/>
    </location>
</feature>
<dbReference type="PROSITE" id="PS50076">
    <property type="entry name" value="DNAJ_2"/>
    <property type="match status" value="1"/>
</dbReference>
<feature type="compositionally biased region" description="Basic residues" evidence="2">
    <location>
        <begin position="574"/>
        <end position="583"/>
    </location>
</feature>
<dbReference type="AlphaFoldDB" id="A0A9W8YNQ1"/>
<dbReference type="EMBL" id="JAPEVB010000005">
    <property type="protein sequence ID" value="KAJ4387160.1"/>
    <property type="molecule type" value="Genomic_DNA"/>
</dbReference>
<feature type="compositionally biased region" description="Pro residues" evidence="2">
    <location>
        <begin position="181"/>
        <end position="193"/>
    </location>
</feature>
<evidence type="ECO:0000256" key="1">
    <source>
        <dbReference type="ARBA" id="ARBA00023186"/>
    </source>
</evidence>
<evidence type="ECO:0000259" key="3">
    <source>
        <dbReference type="PROSITE" id="PS50076"/>
    </source>
</evidence>
<keyword evidence="5" id="KW-1185">Reference proteome</keyword>
<feature type="compositionally biased region" description="Basic and acidic residues" evidence="2">
    <location>
        <begin position="52"/>
        <end position="72"/>
    </location>
</feature>
<dbReference type="PANTHER" id="PTHR44360:SF1">
    <property type="entry name" value="DNAJ HOMOLOG SUBFAMILY B MEMBER 9"/>
    <property type="match status" value="1"/>
</dbReference>
<dbReference type="PROSITE" id="PS00636">
    <property type="entry name" value="DNAJ_1"/>
    <property type="match status" value="1"/>
</dbReference>
<dbReference type="GO" id="GO:0005783">
    <property type="term" value="C:endoplasmic reticulum"/>
    <property type="evidence" value="ECO:0007669"/>
    <property type="project" value="TreeGrafter"/>
</dbReference>
<feature type="region of interest" description="Disordered" evidence="2">
    <location>
        <begin position="561"/>
        <end position="625"/>
    </location>
</feature>
<dbReference type="PANTHER" id="PTHR44360">
    <property type="entry name" value="DNAJ HOMOLOG SUBFAMILY B MEMBER 9"/>
    <property type="match status" value="1"/>
</dbReference>
<feature type="compositionally biased region" description="Polar residues" evidence="2">
    <location>
        <begin position="265"/>
        <end position="278"/>
    </location>
</feature>
<organism evidence="4 5">
    <name type="scientific">Gnomoniopsis smithogilvyi</name>
    <dbReference type="NCBI Taxonomy" id="1191159"/>
    <lineage>
        <taxon>Eukaryota</taxon>
        <taxon>Fungi</taxon>
        <taxon>Dikarya</taxon>
        <taxon>Ascomycota</taxon>
        <taxon>Pezizomycotina</taxon>
        <taxon>Sordariomycetes</taxon>
        <taxon>Sordariomycetidae</taxon>
        <taxon>Diaporthales</taxon>
        <taxon>Gnomoniaceae</taxon>
        <taxon>Gnomoniopsis</taxon>
    </lineage>
</organism>
<dbReference type="SUPFAM" id="SSF46565">
    <property type="entry name" value="Chaperone J-domain"/>
    <property type="match status" value="1"/>
</dbReference>
<proteinExistence type="predicted"/>
<dbReference type="InterPro" id="IPR036869">
    <property type="entry name" value="J_dom_sf"/>
</dbReference>
<dbReference type="CDD" id="cd06257">
    <property type="entry name" value="DnaJ"/>
    <property type="match status" value="1"/>
</dbReference>
<name>A0A9W8YNQ1_9PEZI</name>
<feature type="compositionally biased region" description="Polar residues" evidence="2">
    <location>
        <begin position="140"/>
        <end position="158"/>
    </location>
</feature>
<feature type="region of interest" description="Disordered" evidence="2">
    <location>
        <begin position="52"/>
        <end position="384"/>
    </location>
</feature>
<dbReference type="InterPro" id="IPR018253">
    <property type="entry name" value="DnaJ_domain_CS"/>
</dbReference>
<sequence length="861" mass="93481">MDKDKRDLYADLELPGITQDQALIKKQYKKLSLKKHPDRPGGSNEAFSIINHAHDVLTNPEKKRKYDADLARRNRTTYGSGVKGNPWATAGSQWAPPPRPPNFPQRSASSTQKRQPSSTADKFAEMAGSARRPQPKPTDSAHTWSQWQAWDNIRSGSKNKPAAANQPTGSGASARVASASRPPPPPPPVPPRASPQKQPKGSFGARVQRGGYIPESPGDEPSVTKDNYFTTRTHSTLFNETSTAARARRRAPPSPPSNVEDDSAFTETRQSTPYQTQGGERFDPWNGASNIGRSKSTRESNRKSYNSEGESSTPASARQRSASIPNGADSSPQGPHNGDGQRAASATPASGEYEDSTKNGVADSGKNGSYFTTGDEDFYSKKTLDLPPELEELIFQFQSSSEDKSPAHQGLNSFEQNLKKIIQLLSANKYNPQAVALPNAKTTRVAQQSKKGANIANHHSFGTQQADESHRFTRNSTDNINTRFVAEEDANYQFSAGSPVAEDGRPAMPRSKSGGRVGRSPFNAQTPQNPFTQPTNGSAAQNSSFDPAEWSEKIGPQIFEAPAAQKTPAPSGRPMRKSSKKPVRMTAGTAGMVDSDEGSSGQEDSSRSATASARTSGGLDGMASPMPMDVDTPMNETIHSDVRNIPVTPSRPEWRAGDVGLGIKVDGKTATGQQAGFSPPVGGSEDTEEFRASFADLRNVEPFAERPTGLDSFGDLKSNLPFQSAASGQAPVRKPVAARTQNLSLPDPPKPPASPAALGPNLGLKPSTSTWKKYLDDFGQYMVEWHLYNTLFIDHFAARRLQMQSKLSNLDWVSARDGSGLEEYNSWAEQDRTVRDKWAIACNNHDIHMRGFMVNRQKMMK</sequence>
<dbReference type="GO" id="GO:0051787">
    <property type="term" value="F:misfolded protein binding"/>
    <property type="evidence" value="ECO:0007669"/>
    <property type="project" value="TreeGrafter"/>
</dbReference>
<dbReference type="Gene3D" id="1.10.287.110">
    <property type="entry name" value="DnaJ domain"/>
    <property type="match status" value="1"/>
</dbReference>
<dbReference type="SMART" id="SM00271">
    <property type="entry name" value="DnaJ"/>
    <property type="match status" value="1"/>
</dbReference>
<dbReference type="GO" id="GO:0036503">
    <property type="term" value="P:ERAD pathway"/>
    <property type="evidence" value="ECO:0007669"/>
    <property type="project" value="TreeGrafter"/>
</dbReference>
<feature type="compositionally biased region" description="Polar residues" evidence="2">
    <location>
        <begin position="224"/>
        <end position="243"/>
    </location>
</feature>
<feature type="region of interest" description="Disordered" evidence="2">
    <location>
        <begin position="495"/>
        <end position="546"/>
    </location>
</feature>
<reference evidence="4" key="1">
    <citation type="submission" date="2022-10" db="EMBL/GenBank/DDBJ databases">
        <title>Tapping the CABI collections for fungal endophytes: first genome assemblies for Collariella, Neodidymelliopsis, Ascochyta clinopodiicola, Didymella pomorum, Didymosphaeria variabile, Neocosmospora piperis and Neocucurbitaria cava.</title>
        <authorList>
            <person name="Hill R."/>
        </authorList>
    </citation>
    <scope>NUCLEOTIDE SEQUENCE</scope>
    <source>
        <strain evidence="4">IMI 355082</strain>
    </source>
</reference>
<dbReference type="InterPro" id="IPR001623">
    <property type="entry name" value="DnaJ_domain"/>
</dbReference>
<feature type="compositionally biased region" description="Low complexity" evidence="2">
    <location>
        <begin position="598"/>
        <end position="616"/>
    </location>
</feature>
<dbReference type="Proteomes" id="UP001140453">
    <property type="component" value="Unassembled WGS sequence"/>
</dbReference>
<feature type="region of interest" description="Disordered" evidence="2">
    <location>
        <begin position="741"/>
        <end position="762"/>
    </location>
</feature>
<feature type="compositionally biased region" description="Low complexity" evidence="2">
    <location>
        <begin position="169"/>
        <end position="180"/>
    </location>
</feature>
<feature type="compositionally biased region" description="Polar residues" evidence="2">
    <location>
        <begin position="522"/>
        <end position="545"/>
    </location>
</feature>
<evidence type="ECO:0000256" key="2">
    <source>
        <dbReference type="SAM" id="MobiDB-lite"/>
    </source>
</evidence>
<dbReference type="OrthoDB" id="10250354at2759"/>
<keyword evidence="1" id="KW-0143">Chaperone</keyword>
<evidence type="ECO:0000313" key="4">
    <source>
        <dbReference type="EMBL" id="KAJ4387160.1"/>
    </source>
</evidence>
<dbReference type="InterPro" id="IPR051948">
    <property type="entry name" value="Hsp70_co-chaperone_J-domain"/>
</dbReference>
<evidence type="ECO:0000313" key="5">
    <source>
        <dbReference type="Proteomes" id="UP001140453"/>
    </source>
</evidence>
<feature type="compositionally biased region" description="Polar residues" evidence="2">
    <location>
        <begin position="105"/>
        <end position="120"/>
    </location>
</feature>